<dbReference type="Pfam" id="PF11187">
    <property type="entry name" value="Mbeg1-like"/>
    <property type="match status" value="1"/>
</dbReference>
<proteinExistence type="predicted"/>
<keyword evidence="2" id="KW-1185">Reference proteome</keyword>
<dbReference type="EMBL" id="VUMX01000016">
    <property type="protein sequence ID" value="MST87325.1"/>
    <property type="molecule type" value="Genomic_DNA"/>
</dbReference>
<protein>
    <submittedName>
        <fullName evidence="1">DUF2974 domain-containing protein</fullName>
    </submittedName>
</protein>
<accession>A0A6A8MEU8</accession>
<evidence type="ECO:0000313" key="1">
    <source>
        <dbReference type="EMBL" id="MST87325.1"/>
    </source>
</evidence>
<dbReference type="SUPFAM" id="SSF53474">
    <property type="entry name" value="alpha/beta-Hydrolases"/>
    <property type="match status" value="1"/>
</dbReference>
<dbReference type="AlphaFoldDB" id="A0A6A8MEU8"/>
<organism evidence="1 2">
    <name type="scientific">Lactobacillus porci</name>
    <dbReference type="NCBI Taxonomy" id="2012477"/>
    <lineage>
        <taxon>Bacteria</taxon>
        <taxon>Bacillati</taxon>
        <taxon>Bacillota</taxon>
        <taxon>Bacilli</taxon>
        <taxon>Lactobacillales</taxon>
        <taxon>Lactobacillaceae</taxon>
        <taxon>Lactobacillus</taxon>
    </lineage>
</organism>
<dbReference type="InterPro" id="IPR024499">
    <property type="entry name" value="Mbeg1-like"/>
</dbReference>
<dbReference type="Gene3D" id="3.40.50.1820">
    <property type="entry name" value="alpha/beta hydrolase"/>
    <property type="match status" value="1"/>
</dbReference>
<dbReference type="OrthoDB" id="9769481at2"/>
<evidence type="ECO:0000313" key="2">
    <source>
        <dbReference type="Proteomes" id="UP000438120"/>
    </source>
</evidence>
<dbReference type="InterPro" id="IPR029058">
    <property type="entry name" value="AB_hydrolase_fold"/>
</dbReference>
<dbReference type="RefSeq" id="WP_154548935.1">
    <property type="nucleotide sequence ID" value="NZ_VUMX01000016.1"/>
</dbReference>
<gene>
    <name evidence="1" type="ORF">FYJ62_06680</name>
</gene>
<name>A0A6A8MEU8_9LACO</name>
<reference evidence="1 2" key="1">
    <citation type="submission" date="2019-08" db="EMBL/GenBank/DDBJ databases">
        <title>In-depth cultivation of the pig gut microbiome towards novel bacterial diversity and tailored functional studies.</title>
        <authorList>
            <person name="Wylensek D."/>
            <person name="Hitch T.C.A."/>
            <person name="Clavel T."/>
        </authorList>
    </citation>
    <scope>NUCLEOTIDE SEQUENCE [LARGE SCALE GENOMIC DNA]</scope>
    <source>
        <strain evidence="1 2">Bifido-178-WT-2B</strain>
    </source>
</reference>
<comment type="caution">
    <text evidence="1">The sequence shown here is derived from an EMBL/GenBank/DDBJ whole genome shotgun (WGS) entry which is preliminary data.</text>
</comment>
<dbReference type="Proteomes" id="UP000438120">
    <property type="component" value="Unassembled WGS sequence"/>
</dbReference>
<sequence length="387" mass="44336">MASTLDYLRWRGDLTFSERRFNSLDASLFASLAYLHFDPSVTGHSLKEVCETLYRQQDPKLLDPKDKTELLLIPRSPRYANIEILDWVNKMEAEPEPMQFNAGAFRLDKSTIIVAFRGTDQSMIGWNEDMIMNYTPEIEGQKVAARYLDKIGRAFPHDRIFVTGHSKGGNYAHYALAFADSDIQERIIRTYSFDGPGYSQEVYTYPGFQQALDKMKTYIPESSIIGTMLDHPERVLVVKCTMPATNQHDPRTWSVGRDSYVLAPDGLTKTARMIRHSLIQFNHNIPNSKRGQMWSALFDAFGSLDITKIDQITGLTGTYRFGRAYLAMDPEMRAIFRQIFNSIIETARQSFTLPFAKPAEDPLEKVKHFNDSRQGPIFFEAYDLSQD</sequence>